<reference evidence="1" key="2">
    <citation type="submission" date="2022-01" db="EMBL/GenBank/DDBJ databases">
        <authorList>
            <person name="Yamashiro T."/>
            <person name="Shiraishi A."/>
            <person name="Satake H."/>
            <person name="Nakayama K."/>
        </authorList>
    </citation>
    <scope>NUCLEOTIDE SEQUENCE</scope>
</reference>
<keyword evidence="1" id="KW-0548">Nucleotidyltransferase</keyword>
<dbReference type="Proteomes" id="UP001151760">
    <property type="component" value="Unassembled WGS sequence"/>
</dbReference>
<proteinExistence type="predicted"/>
<protein>
    <submittedName>
        <fullName evidence="1">Reverse transcriptase domain-containing protein</fullName>
    </submittedName>
</protein>
<keyword evidence="2" id="KW-1185">Reference proteome</keyword>
<comment type="caution">
    <text evidence="1">The sequence shown here is derived from an EMBL/GenBank/DDBJ whole genome shotgun (WGS) entry which is preliminary data.</text>
</comment>
<name>A0ABQ5FC76_9ASTR</name>
<evidence type="ECO:0000313" key="2">
    <source>
        <dbReference type="Proteomes" id="UP001151760"/>
    </source>
</evidence>
<dbReference type="EMBL" id="BQNB010017221">
    <property type="protein sequence ID" value="GJT60684.1"/>
    <property type="molecule type" value="Genomic_DNA"/>
</dbReference>
<dbReference type="GO" id="GO:0003964">
    <property type="term" value="F:RNA-directed DNA polymerase activity"/>
    <property type="evidence" value="ECO:0007669"/>
    <property type="project" value="UniProtKB-KW"/>
</dbReference>
<reference evidence="1" key="1">
    <citation type="journal article" date="2022" name="Int. J. Mol. Sci.">
        <title>Draft Genome of Tanacetum Coccineum: Genomic Comparison of Closely Related Tanacetum-Family Plants.</title>
        <authorList>
            <person name="Yamashiro T."/>
            <person name="Shiraishi A."/>
            <person name="Nakayama K."/>
            <person name="Satake H."/>
        </authorList>
    </citation>
    <scope>NUCLEOTIDE SEQUENCE</scope>
</reference>
<evidence type="ECO:0000313" key="1">
    <source>
        <dbReference type="EMBL" id="GJT60684.1"/>
    </source>
</evidence>
<dbReference type="InterPro" id="IPR021109">
    <property type="entry name" value="Peptidase_aspartic_dom_sf"/>
</dbReference>
<gene>
    <name evidence="1" type="ORF">Tco_1004217</name>
</gene>
<keyword evidence="1" id="KW-0808">Transferase</keyword>
<organism evidence="1 2">
    <name type="scientific">Tanacetum coccineum</name>
    <dbReference type="NCBI Taxonomy" id="301880"/>
    <lineage>
        <taxon>Eukaryota</taxon>
        <taxon>Viridiplantae</taxon>
        <taxon>Streptophyta</taxon>
        <taxon>Embryophyta</taxon>
        <taxon>Tracheophyta</taxon>
        <taxon>Spermatophyta</taxon>
        <taxon>Magnoliopsida</taxon>
        <taxon>eudicotyledons</taxon>
        <taxon>Gunneridae</taxon>
        <taxon>Pentapetalae</taxon>
        <taxon>asterids</taxon>
        <taxon>campanulids</taxon>
        <taxon>Asterales</taxon>
        <taxon>Asteraceae</taxon>
        <taxon>Asteroideae</taxon>
        <taxon>Anthemideae</taxon>
        <taxon>Anthemidinae</taxon>
        <taxon>Tanacetum</taxon>
    </lineage>
</organism>
<dbReference type="CDD" id="cd00303">
    <property type="entry name" value="retropepsin_like"/>
    <property type="match status" value="1"/>
</dbReference>
<sequence length="333" mass="38604">MSFVSGTVFRFPPYQFYYPERKLTMEEILDKFINKGKREHEEMETFIKEFRTTNEHLLKEQNNLLSELKFEVHELSKVISNALVSRHEAKGVTTRGGKMTSEVTYNKEINETNLNHKESPKFQPNDQDKPNEVVIENEPLNILERTTQPSVKPQQSPIPFPNRLRKEKEEAQQRKFLENLKQLHINIPFIEALVQMPKYAKYLKNLLTNKSGLEEACTVTMNERCSVILLNKLLSKEKDLGSFTIPFQVSNLHIDNALADLRASISLIPDTMYEKLGLGEPKPTRMSLELADRSIKYPRGVVENVLIKVDKFVLPVYFVILDMPEDSRILIIL</sequence>
<keyword evidence="1" id="KW-0695">RNA-directed DNA polymerase</keyword>
<dbReference type="PANTHER" id="PTHR33067">
    <property type="entry name" value="RNA-DIRECTED DNA POLYMERASE-RELATED"/>
    <property type="match status" value="1"/>
</dbReference>
<accession>A0ABQ5FC76</accession>
<dbReference type="PANTHER" id="PTHR33067:SF35">
    <property type="entry name" value="ASPARTIC PEPTIDASE DDI1-TYPE DOMAIN-CONTAINING PROTEIN"/>
    <property type="match status" value="1"/>
</dbReference>
<dbReference type="Gene3D" id="2.40.70.10">
    <property type="entry name" value="Acid Proteases"/>
    <property type="match status" value="1"/>
</dbReference>